<sequence>MVPYGLGYDFSTDDYKLLSVARGPWSPAIVSDRTTVEVFSMKTNVWRIIPDLKTDVELGGSGIFLKGSLHWLARRVSSRTKIISFDLAEEKFQEVVPQPARMDENHYVATMGLGVWGDCLSLFIECGENLYEGWFMKEHGVKSSWTRLFSSPVDPLPGFKHWQIGLCYTKTGKLVIDYDGWRLVVYDPQEQRFAIRNNWDWFHSIIYFESLVSPNLDDVSNRENHVQD</sequence>
<dbReference type="Proteomes" id="UP000694886">
    <property type="component" value="Chromosome 4"/>
</dbReference>
<dbReference type="InterPro" id="IPR050796">
    <property type="entry name" value="SCF_F-box_component"/>
</dbReference>
<dbReference type="KEGG" id="tcc:108661650"/>
<dbReference type="Gramene" id="Tc04v2_t016000.1">
    <property type="protein sequence ID" value="Tc04v2_p016000.1"/>
    <property type="gene ID" value="Tc04v2_g016000"/>
</dbReference>
<protein>
    <submittedName>
        <fullName evidence="3">F-box protein CPR30-like</fullName>
    </submittedName>
</protein>
<feature type="domain" description="F-box associated beta-propeller type 1" evidence="1">
    <location>
        <begin position="4"/>
        <end position="189"/>
    </location>
</feature>
<dbReference type="PANTHER" id="PTHR31672:SF13">
    <property type="entry name" value="F-BOX PROTEIN CPR30-LIKE"/>
    <property type="match status" value="1"/>
</dbReference>
<dbReference type="InterPro" id="IPR006527">
    <property type="entry name" value="F-box-assoc_dom_typ1"/>
</dbReference>
<dbReference type="RefSeq" id="XP_017974747.1">
    <property type="nucleotide sequence ID" value="XM_018119258.1"/>
</dbReference>
<organism evidence="2 3">
    <name type="scientific">Theobroma cacao</name>
    <name type="common">Cacao</name>
    <name type="synonym">Cocoa</name>
    <dbReference type="NCBI Taxonomy" id="3641"/>
    <lineage>
        <taxon>Eukaryota</taxon>
        <taxon>Viridiplantae</taxon>
        <taxon>Streptophyta</taxon>
        <taxon>Embryophyta</taxon>
        <taxon>Tracheophyta</taxon>
        <taxon>Spermatophyta</taxon>
        <taxon>Magnoliopsida</taxon>
        <taxon>eudicotyledons</taxon>
        <taxon>Gunneridae</taxon>
        <taxon>Pentapetalae</taxon>
        <taxon>rosids</taxon>
        <taxon>malvids</taxon>
        <taxon>Malvales</taxon>
        <taxon>Malvaceae</taxon>
        <taxon>Byttnerioideae</taxon>
        <taxon>Theobroma</taxon>
    </lineage>
</organism>
<evidence type="ECO:0000259" key="1">
    <source>
        <dbReference type="Pfam" id="PF07734"/>
    </source>
</evidence>
<reference evidence="2" key="1">
    <citation type="journal article" date="1997" name="Nucleic Acids Res.">
        <title>tRNAscan-SE: a program for improved detection of transfer RNA genes in genomic sequence.</title>
        <authorList>
            <person name="Lowe T.M."/>
            <person name="Eddy S.R."/>
        </authorList>
    </citation>
    <scope>NUCLEOTIDE SEQUENCE [LARGE SCALE GENOMIC DNA]</scope>
    <source>
        <strain evidence="2">r\B97-61/B2</strain>
    </source>
</reference>
<dbReference type="AlphaFoldDB" id="A0AB32W5I1"/>
<evidence type="ECO:0000313" key="3">
    <source>
        <dbReference type="RefSeq" id="XP_017974747.1"/>
    </source>
</evidence>
<gene>
    <name evidence="3" type="primary">LOC108661650</name>
</gene>
<evidence type="ECO:0000313" key="2">
    <source>
        <dbReference type="Proteomes" id="UP000694886"/>
    </source>
</evidence>
<reference evidence="3" key="2">
    <citation type="submission" date="2025-08" db="UniProtKB">
        <authorList>
            <consortium name="RefSeq"/>
        </authorList>
    </citation>
    <scope>IDENTIFICATION</scope>
</reference>
<name>A0AB32W5I1_THECC</name>
<dbReference type="GeneID" id="108661650"/>
<dbReference type="PANTHER" id="PTHR31672">
    <property type="entry name" value="BNACNNG10540D PROTEIN"/>
    <property type="match status" value="1"/>
</dbReference>
<proteinExistence type="predicted"/>
<accession>A0AB32W5I1</accession>
<dbReference type="InterPro" id="IPR017451">
    <property type="entry name" value="F-box-assoc_interact_dom"/>
</dbReference>
<dbReference type="Pfam" id="PF07734">
    <property type="entry name" value="FBA_1"/>
    <property type="match status" value="1"/>
</dbReference>
<dbReference type="NCBIfam" id="TIGR01640">
    <property type="entry name" value="F_box_assoc_1"/>
    <property type="match status" value="1"/>
</dbReference>